<feature type="domain" description="MADS-box" evidence="7">
    <location>
        <begin position="1"/>
        <end position="61"/>
    </location>
</feature>
<evidence type="ECO:0000259" key="7">
    <source>
        <dbReference type="PROSITE" id="PS50066"/>
    </source>
</evidence>
<organism evidence="8 9">
    <name type="scientific">Basidiobolus meristosporus CBS 931.73</name>
    <dbReference type="NCBI Taxonomy" id="1314790"/>
    <lineage>
        <taxon>Eukaryota</taxon>
        <taxon>Fungi</taxon>
        <taxon>Fungi incertae sedis</taxon>
        <taxon>Zoopagomycota</taxon>
        <taxon>Entomophthoromycotina</taxon>
        <taxon>Basidiobolomycetes</taxon>
        <taxon>Basidiobolales</taxon>
        <taxon>Basidiobolaceae</taxon>
        <taxon>Basidiobolus</taxon>
    </lineage>
</organism>
<comment type="subcellular location">
    <subcellularLocation>
        <location evidence="1">Nucleus</location>
    </subcellularLocation>
</comment>
<evidence type="ECO:0000256" key="4">
    <source>
        <dbReference type="ARBA" id="ARBA00023163"/>
    </source>
</evidence>
<name>A0A1Y1XS99_9FUNG</name>
<dbReference type="PRINTS" id="PR00404">
    <property type="entry name" value="MADSDOMAIN"/>
</dbReference>
<evidence type="ECO:0000256" key="3">
    <source>
        <dbReference type="ARBA" id="ARBA00023125"/>
    </source>
</evidence>
<protein>
    <submittedName>
        <fullName evidence="8">SRF-like protein</fullName>
    </submittedName>
</protein>
<keyword evidence="5" id="KW-0539">Nucleus</keyword>
<dbReference type="EMBL" id="MCFE01000519">
    <property type="protein sequence ID" value="ORX88555.1"/>
    <property type="molecule type" value="Genomic_DNA"/>
</dbReference>
<dbReference type="SMART" id="SM00432">
    <property type="entry name" value="MADS"/>
    <property type="match status" value="1"/>
</dbReference>
<dbReference type="GO" id="GO:0000978">
    <property type="term" value="F:RNA polymerase II cis-regulatory region sequence-specific DNA binding"/>
    <property type="evidence" value="ECO:0007669"/>
    <property type="project" value="TreeGrafter"/>
</dbReference>
<dbReference type="OrthoDB" id="1898716at2759"/>
<dbReference type="PROSITE" id="PS50066">
    <property type="entry name" value="MADS_BOX_2"/>
    <property type="match status" value="1"/>
</dbReference>
<dbReference type="GO" id="GO:0046983">
    <property type="term" value="F:protein dimerization activity"/>
    <property type="evidence" value="ECO:0007669"/>
    <property type="project" value="InterPro"/>
</dbReference>
<dbReference type="PROSITE" id="PS00350">
    <property type="entry name" value="MADS_BOX_1"/>
    <property type="match status" value="1"/>
</dbReference>
<dbReference type="GO" id="GO:0045944">
    <property type="term" value="P:positive regulation of transcription by RNA polymerase II"/>
    <property type="evidence" value="ECO:0007669"/>
    <property type="project" value="InterPro"/>
</dbReference>
<feature type="compositionally biased region" description="Low complexity" evidence="6">
    <location>
        <begin position="114"/>
        <end position="124"/>
    </location>
</feature>
<dbReference type="InterPro" id="IPR033897">
    <property type="entry name" value="SRF-like_MADS-box"/>
</dbReference>
<evidence type="ECO:0000313" key="8">
    <source>
        <dbReference type="EMBL" id="ORX88555.1"/>
    </source>
</evidence>
<dbReference type="InParanoid" id="A0A1Y1XS99"/>
<comment type="caution">
    <text evidence="8">The sequence shown here is derived from an EMBL/GenBank/DDBJ whole genome shotgun (WGS) entry which is preliminary data.</text>
</comment>
<dbReference type="GO" id="GO:0005634">
    <property type="term" value="C:nucleus"/>
    <property type="evidence" value="ECO:0007669"/>
    <property type="project" value="UniProtKB-SubCell"/>
</dbReference>
<dbReference type="InterPro" id="IPR036879">
    <property type="entry name" value="TF_MADSbox_sf"/>
</dbReference>
<reference evidence="8 9" key="1">
    <citation type="submission" date="2016-07" db="EMBL/GenBank/DDBJ databases">
        <title>Pervasive Adenine N6-methylation of Active Genes in Fungi.</title>
        <authorList>
            <consortium name="DOE Joint Genome Institute"/>
            <person name="Mondo S.J."/>
            <person name="Dannebaum R.O."/>
            <person name="Kuo R.C."/>
            <person name="Labutti K."/>
            <person name="Haridas S."/>
            <person name="Kuo A."/>
            <person name="Salamov A."/>
            <person name="Ahrendt S.R."/>
            <person name="Lipzen A."/>
            <person name="Sullivan W."/>
            <person name="Andreopoulos W.B."/>
            <person name="Clum A."/>
            <person name="Lindquist E."/>
            <person name="Daum C."/>
            <person name="Ramamoorthy G.K."/>
            <person name="Gryganskyi A."/>
            <person name="Culley D."/>
            <person name="Magnuson J.K."/>
            <person name="James T.Y."/>
            <person name="O'Malley M.A."/>
            <person name="Stajich J.E."/>
            <person name="Spatafora J.W."/>
            <person name="Visel A."/>
            <person name="Grigoriev I.V."/>
        </authorList>
    </citation>
    <scope>NUCLEOTIDE SEQUENCE [LARGE SCALE GENOMIC DNA]</scope>
    <source>
        <strain evidence="8 9">CBS 931.73</strain>
    </source>
</reference>
<gene>
    <name evidence="8" type="ORF">K493DRAFT_410946</name>
</gene>
<evidence type="ECO:0000256" key="1">
    <source>
        <dbReference type="ARBA" id="ARBA00004123"/>
    </source>
</evidence>
<dbReference type="Proteomes" id="UP000193498">
    <property type="component" value="Unassembled WGS sequence"/>
</dbReference>
<dbReference type="AlphaFoldDB" id="A0A1Y1XS99"/>
<accession>A0A1Y1XS99</accession>
<dbReference type="SUPFAM" id="SSF55455">
    <property type="entry name" value="SRF-like"/>
    <property type="match status" value="1"/>
</dbReference>
<dbReference type="GO" id="GO:0000981">
    <property type="term" value="F:DNA-binding transcription factor activity, RNA polymerase II-specific"/>
    <property type="evidence" value="ECO:0007669"/>
    <property type="project" value="InterPro"/>
</dbReference>
<evidence type="ECO:0000313" key="9">
    <source>
        <dbReference type="Proteomes" id="UP000193498"/>
    </source>
</evidence>
<evidence type="ECO:0000256" key="2">
    <source>
        <dbReference type="ARBA" id="ARBA00023015"/>
    </source>
</evidence>
<dbReference type="STRING" id="1314790.A0A1Y1XS99"/>
<keyword evidence="9" id="KW-1185">Reference proteome</keyword>
<keyword evidence="4" id="KW-0804">Transcription</keyword>
<proteinExistence type="predicted"/>
<keyword evidence="3" id="KW-0238">DNA-binding</keyword>
<evidence type="ECO:0000256" key="5">
    <source>
        <dbReference type="ARBA" id="ARBA00023242"/>
    </source>
</evidence>
<keyword evidence="2" id="KW-0805">Transcription regulation</keyword>
<dbReference type="Gene3D" id="3.40.1810.10">
    <property type="entry name" value="Transcription factor, MADS-box"/>
    <property type="match status" value="1"/>
</dbReference>
<sequence length="194" mass="22546">MGRKKIKIQTISNDRQRNVTFARRRCGLIKKAHELAVLCESKVALLMFDAKDTCHFYSSEKDHDELIRKYYYKDFRTLTRRSQDSSKYSHRAAAVIHQYTITTDGDGSEHLHPSSELSHYSSEPTTPIECSYPQQQLFESPYYSELLQPDRLDSTNEVASLDSQIPLADYTDINYRSQIFGAEMEMVLRLICIF</sequence>
<dbReference type="PANTHER" id="PTHR11945:SF534">
    <property type="entry name" value="MYOCYTE-SPECIFIC ENHANCER FACTOR 2"/>
    <property type="match status" value="1"/>
</dbReference>
<dbReference type="PANTHER" id="PTHR11945">
    <property type="entry name" value="MADS BOX PROTEIN"/>
    <property type="match status" value="1"/>
</dbReference>
<dbReference type="InterPro" id="IPR002100">
    <property type="entry name" value="TF_MADSbox"/>
</dbReference>
<dbReference type="Pfam" id="PF00319">
    <property type="entry name" value="SRF-TF"/>
    <property type="match status" value="1"/>
</dbReference>
<dbReference type="CDD" id="cd00266">
    <property type="entry name" value="MADS_SRF_like"/>
    <property type="match status" value="1"/>
</dbReference>
<feature type="region of interest" description="Disordered" evidence="6">
    <location>
        <begin position="105"/>
        <end position="125"/>
    </location>
</feature>
<evidence type="ECO:0000256" key="6">
    <source>
        <dbReference type="SAM" id="MobiDB-lite"/>
    </source>
</evidence>